<organism evidence="1 2">
    <name type="scientific">Auriscalpium vulgare</name>
    <dbReference type="NCBI Taxonomy" id="40419"/>
    <lineage>
        <taxon>Eukaryota</taxon>
        <taxon>Fungi</taxon>
        <taxon>Dikarya</taxon>
        <taxon>Basidiomycota</taxon>
        <taxon>Agaricomycotina</taxon>
        <taxon>Agaricomycetes</taxon>
        <taxon>Russulales</taxon>
        <taxon>Auriscalpiaceae</taxon>
        <taxon>Auriscalpium</taxon>
    </lineage>
</organism>
<reference evidence="1" key="2">
    <citation type="journal article" date="2022" name="New Phytol.">
        <title>Evolutionary transition to the ectomycorrhizal habit in the genomes of a hyperdiverse lineage of mushroom-forming fungi.</title>
        <authorList>
            <person name="Looney B."/>
            <person name="Miyauchi S."/>
            <person name="Morin E."/>
            <person name="Drula E."/>
            <person name="Courty P.E."/>
            <person name="Kohler A."/>
            <person name="Kuo A."/>
            <person name="LaButti K."/>
            <person name="Pangilinan J."/>
            <person name="Lipzen A."/>
            <person name="Riley R."/>
            <person name="Andreopoulos W."/>
            <person name="He G."/>
            <person name="Johnson J."/>
            <person name="Nolan M."/>
            <person name="Tritt A."/>
            <person name="Barry K.W."/>
            <person name="Grigoriev I.V."/>
            <person name="Nagy L.G."/>
            <person name="Hibbett D."/>
            <person name="Henrissat B."/>
            <person name="Matheny P.B."/>
            <person name="Labbe J."/>
            <person name="Martin F.M."/>
        </authorList>
    </citation>
    <scope>NUCLEOTIDE SEQUENCE</scope>
    <source>
        <strain evidence="1">FP105234-sp</strain>
    </source>
</reference>
<keyword evidence="2" id="KW-1185">Reference proteome</keyword>
<feature type="non-terminal residue" evidence="1">
    <location>
        <position position="86"/>
    </location>
</feature>
<comment type="caution">
    <text evidence="1">The sequence shown here is derived from an EMBL/GenBank/DDBJ whole genome shotgun (WGS) entry which is preliminary data.</text>
</comment>
<protein>
    <submittedName>
        <fullName evidence="1">Uncharacterized protein</fullName>
    </submittedName>
</protein>
<sequence>MFMRYQGLGVGHSYRPPSDTSDERQLDAEGVDSEEPAGSLEAPADTNEGSDDSESEAGSEQDDADDLGPEDGEGDAEDVEAEGYDE</sequence>
<name>A0ACB8S3R0_9AGAM</name>
<gene>
    <name evidence="1" type="ORF">FA95DRAFT_1555424</name>
</gene>
<evidence type="ECO:0000313" key="2">
    <source>
        <dbReference type="Proteomes" id="UP000814033"/>
    </source>
</evidence>
<reference evidence="1" key="1">
    <citation type="submission" date="2021-02" db="EMBL/GenBank/DDBJ databases">
        <authorList>
            <consortium name="DOE Joint Genome Institute"/>
            <person name="Ahrendt S."/>
            <person name="Looney B.P."/>
            <person name="Miyauchi S."/>
            <person name="Morin E."/>
            <person name="Drula E."/>
            <person name="Courty P.E."/>
            <person name="Chicoki N."/>
            <person name="Fauchery L."/>
            <person name="Kohler A."/>
            <person name="Kuo A."/>
            <person name="Labutti K."/>
            <person name="Pangilinan J."/>
            <person name="Lipzen A."/>
            <person name="Riley R."/>
            <person name="Andreopoulos W."/>
            <person name="He G."/>
            <person name="Johnson J."/>
            <person name="Barry K.W."/>
            <person name="Grigoriev I.V."/>
            <person name="Nagy L."/>
            <person name="Hibbett D."/>
            <person name="Henrissat B."/>
            <person name="Matheny P.B."/>
            <person name="Labbe J."/>
            <person name="Martin F."/>
        </authorList>
    </citation>
    <scope>NUCLEOTIDE SEQUENCE</scope>
    <source>
        <strain evidence="1">FP105234-sp</strain>
    </source>
</reference>
<dbReference type="Proteomes" id="UP000814033">
    <property type="component" value="Unassembled WGS sequence"/>
</dbReference>
<proteinExistence type="predicted"/>
<evidence type="ECO:0000313" key="1">
    <source>
        <dbReference type="EMBL" id="KAI0050706.1"/>
    </source>
</evidence>
<accession>A0ACB8S3R0</accession>
<dbReference type="EMBL" id="MU275859">
    <property type="protein sequence ID" value="KAI0050706.1"/>
    <property type="molecule type" value="Genomic_DNA"/>
</dbReference>